<dbReference type="Proteomes" id="UP000095286">
    <property type="component" value="Unplaced"/>
</dbReference>
<accession>A0AC35TL91</accession>
<evidence type="ECO:0000313" key="2">
    <source>
        <dbReference type="WBParaSite" id="RSKR_0000170100.1"/>
    </source>
</evidence>
<organism evidence="1 2">
    <name type="scientific">Rhabditophanes sp. KR3021</name>
    <dbReference type="NCBI Taxonomy" id="114890"/>
    <lineage>
        <taxon>Eukaryota</taxon>
        <taxon>Metazoa</taxon>
        <taxon>Ecdysozoa</taxon>
        <taxon>Nematoda</taxon>
        <taxon>Chromadorea</taxon>
        <taxon>Rhabditida</taxon>
        <taxon>Tylenchina</taxon>
        <taxon>Panagrolaimomorpha</taxon>
        <taxon>Strongyloidoidea</taxon>
        <taxon>Alloionematidae</taxon>
        <taxon>Rhabditophanes</taxon>
    </lineage>
</organism>
<sequence>MGSVSAIAFFEKTFICLSIICVALIIVYVATWKCVRSNSCQQKTNNQAFKEFQILNQASKQPQMQASRKFQINKQAPTQYTEQIKTGIVVKIDSLLENEDNLNYSFFNGSVVPSIMNKGFINGIFLSAEFNDTAQFSHTSAYSNPINYASHCHSETFSTM</sequence>
<evidence type="ECO:0000313" key="1">
    <source>
        <dbReference type="Proteomes" id="UP000095286"/>
    </source>
</evidence>
<reference evidence="2" key="1">
    <citation type="submission" date="2016-11" db="UniProtKB">
        <authorList>
            <consortium name="WormBaseParasite"/>
        </authorList>
    </citation>
    <scope>IDENTIFICATION</scope>
    <source>
        <strain evidence="2">KR3021</strain>
    </source>
</reference>
<dbReference type="WBParaSite" id="RSKR_0000170100.1">
    <property type="protein sequence ID" value="RSKR_0000170100.1"/>
    <property type="gene ID" value="RSKR_0000170100"/>
</dbReference>
<proteinExistence type="predicted"/>
<protein>
    <submittedName>
        <fullName evidence="2">Transmembrane protein</fullName>
    </submittedName>
</protein>
<name>A0AC35TL91_9BILA</name>